<keyword evidence="7" id="KW-0547">Nucleotide-binding</keyword>
<dbReference type="Gene3D" id="3.30.450.40">
    <property type="match status" value="1"/>
</dbReference>
<keyword evidence="8" id="KW-1185">Reference proteome</keyword>
<name>A0ABY6MKE3_9BACT</name>
<dbReference type="NCBIfam" id="TIGR00229">
    <property type="entry name" value="sensory_box"/>
    <property type="match status" value="1"/>
</dbReference>
<dbReference type="InterPro" id="IPR003594">
    <property type="entry name" value="HATPase_dom"/>
</dbReference>
<dbReference type="SMART" id="SM00387">
    <property type="entry name" value="HATPase_c"/>
    <property type="match status" value="1"/>
</dbReference>
<sequence length="790" mass="90684">MLNESQRYSLIEKYNLVDSPHELTYDRITEEIARQFDAYGATISIFSQAKVWFKSRYGIYVDHISPEHSLALEMAENQLPYLVIEDFSKNEQYKNHYLHNTLGNKFFVSVPIVLENEIMVGGLCVFDSKPHQLSEKQLEYLKSTAKKVGELFCQTEGPFKDLTQITPYETGIIQKVSSINDFGGFHLNTSSNELIWNPVNNQLLKLKVGWSPRFNDLINPTFSKQLKANKDVFKLMIDLQALISNDKLTQHARLYTLEFALQKPLHLNVIYQRNGDHIHVLFKNESRFLELAHQDSKNKSFLKEVESISKIGGWEFDLESSGFRFSKNAAKILDIASKPTASLESLDMEHKVKDFQALKNGFRNSVLNKTEYSGDHNFKLPGQPNKILRVQGKPIFIDSTCNRIVGTIQDITEDKAQLELVSILKTNVEKQVSFYKSLINNNNIYILQLQPEGKLIFSNKHYNQVFAKGKSEEELFGQNELESYSAKNRSKIKSIISRCLEAPGTSFSLYLDRVDSKGEHKLTQWDCCTIGSEDAKQDILLIGIDITQLKKSKEKLEQLVEKIYQQQERSLEFGKIVNHNVRSQVANLQGLIQLMDLMQTPEEKMEYFNHLETTVNNLNNITNIVSLVLAIQNNFNYEKTTIHLEDLVDEILSDFWKEMIQHAIQIDLDIPEGFTLTTNKDYLEIILQELINNAIKFRNPAKKLKLSIRAKRTENQSVIEVRDNGIGIDLNLYKNRIFKLYDTLSPSTNFKGTGLYLSKVRINSMGGTIRLASKPMEGTAVFIELPDEEN</sequence>
<dbReference type="SUPFAM" id="SSF55785">
    <property type="entry name" value="PYP-like sensor domain (PAS domain)"/>
    <property type="match status" value="1"/>
</dbReference>
<gene>
    <name evidence="7" type="ORF">OM944_03510</name>
</gene>
<evidence type="ECO:0000256" key="3">
    <source>
        <dbReference type="ARBA" id="ARBA00022553"/>
    </source>
</evidence>
<dbReference type="PROSITE" id="PS50109">
    <property type="entry name" value="HIS_KIN"/>
    <property type="match status" value="1"/>
</dbReference>
<organism evidence="7 8">
    <name type="scientific">Algoriphagus halophytocola</name>
    <dbReference type="NCBI Taxonomy" id="2991499"/>
    <lineage>
        <taxon>Bacteria</taxon>
        <taxon>Pseudomonadati</taxon>
        <taxon>Bacteroidota</taxon>
        <taxon>Cytophagia</taxon>
        <taxon>Cytophagales</taxon>
        <taxon>Cyclobacteriaceae</taxon>
        <taxon>Algoriphagus</taxon>
    </lineage>
</organism>
<dbReference type="Gene3D" id="3.30.450.20">
    <property type="entry name" value="PAS domain"/>
    <property type="match status" value="2"/>
</dbReference>
<keyword evidence="7" id="KW-0067">ATP-binding</keyword>
<evidence type="ECO:0000256" key="1">
    <source>
        <dbReference type="ARBA" id="ARBA00000085"/>
    </source>
</evidence>
<evidence type="ECO:0000313" key="7">
    <source>
        <dbReference type="EMBL" id="UZD23560.1"/>
    </source>
</evidence>
<dbReference type="PANTHER" id="PTHR43304:SF1">
    <property type="entry name" value="PAC DOMAIN-CONTAINING PROTEIN"/>
    <property type="match status" value="1"/>
</dbReference>
<protein>
    <recommendedName>
        <fullName evidence="2">histidine kinase</fullName>
        <ecNumber evidence="2">2.7.13.3</ecNumber>
    </recommendedName>
</protein>
<evidence type="ECO:0000313" key="8">
    <source>
        <dbReference type="Proteomes" id="UP001163156"/>
    </source>
</evidence>
<dbReference type="InterPro" id="IPR004358">
    <property type="entry name" value="Sig_transdc_His_kin-like_C"/>
</dbReference>
<dbReference type="PANTHER" id="PTHR43304">
    <property type="entry name" value="PHYTOCHROME-LIKE PROTEIN CPH1"/>
    <property type="match status" value="1"/>
</dbReference>
<evidence type="ECO:0000256" key="4">
    <source>
        <dbReference type="ARBA" id="ARBA00022679"/>
    </source>
</evidence>
<reference evidence="7" key="1">
    <citation type="submission" date="2022-10" db="EMBL/GenBank/DDBJ databases">
        <title>Algoriphagus sp. a novel bacteria isolate from halophytes salicornia europaea.</title>
        <authorList>
            <person name="Peng Y."/>
            <person name="Jiang L."/>
            <person name="Lee J."/>
        </authorList>
    </citation>
    <scope>NUCLEOTIDE SEQUENCE</scope>
    <source>
        <strain evidence="7">TR-M5</strain>
    </source>
</reference>
<dbReference type="PRINTS" id="PR00344">
    <property type="entry name" value="BCTRLSENSOR"/>
</dbReference>
<dbReference type="Pfam" id="PF02518">
    <property type="entry name" value="HATPase_c"/>
    <property type="match status" value="1"/>
</dbReference>
<dbReference type="InterPro" id="IPR052162">
    <property type="entry name" value="Sensor_kinase/Photoreceptor"/>
</dbReference>
<dbReference type="Gene3D" id="3.30.565.10">
    <property type="entry name" value="Histidine kinase-like ATPase, C-terminal domain"/>
    <property type="match status" value="1"/>
</dbReference>
<keyword evidence="5" id="KW-0418">Kinase</keyword>
<evidence type="ECO:0000259" key="6">
    <source>
        <dbReference type="PROSITE" id="PS50109"/>
    </source>
</evidence>
<dbReference type="InterPro" id="IPR029016">
    <property type="entry name" value="GAF-like_dom_sf"/>
</dbReference>
<dbReference type="EMBL" id="CP110226">
    <property type="protein sequence ID" value="UZD23560.1"/>
    <property type="molecule type" value="Genomic_DNA"/>
</dbReference>
<proteinExistence type="predicted"/>
<keyword evidence="4" id="KW-0808">Transferase</keyword>
<dbReference type="EC" id="2.7.13.3" evidence="2"/>
<keyword evidence="3" id="KW-0597">Phosphoprotein</keyword>
<dbReference type="InterPro" id="IPR000014">
    <property type="entry name" value="PAS"/>
</dbReference>
<dbReference type="InterPro" id="IPR035965">
    <property type="entry name" value="PAS-like_dom_sf"/>
</dbReference>
<accession>A0ABY6MKE3</accession>
<evidence type="ECO:0000256" key="5">
    <source>
        <dbReference type="ARBA" id="ARBA00022777"/>
    </source>
</evidence>
<feature type="domain" description="Histidine kinase" evidence="6">
    <location>
        <begin position="576"/>
        <end position="789"/>
    </location>
</feature>
<dbReference type="RefSeq" id="WP_264810103.1">
    <property type="nucleotide sequence ID" value="NZ_CP110226.1"/>
</dbReference>
<dbReference type="SUPFAM" id="SSF55874">
    <property type="entry name" value="ATPase domain of HSP90 chaperone/DNA topoisomerase II/histidine kinase"/>
    <property type="match status" value="1"/>
</dbReference>
<dbReference type="InterPro" id="IPR005467">
    <property type="entry name" value="His_kinase_dom"/>
</dbReference>
<evidence type="ECO:0000256" key="2">
    <source>
        <dbReference type="ARBA" id="ARBA00012438"/>
    </source>
</evidence>
<comment type="catalytic activity">
    <reaction evidence="1">
        <text>ATP + protein L-histidine = ADP + protein N-phospho-L-histidine.</text>
        <dbReference type="EC" id="2.7.13.3"/>
    </reaction>
</comment>
<dbReference type="GO" id="GO:0005524">
    <property type="term" value="F:ATP binding"/>
    <property type="evidence" value="ECO:0007669"/>
    <property type="project" value="UniProtKB-KW"/>
</dbReference>
<dbReference type="Proteomes" id="UP001163156">
    <property type="component" value="Chromosome"/>
</dbReference>
<dbReference type="SUPFAM" id="SSF55781">
    <property type="entry name" value="GAF domain-like"/>
    <property type="match status" value="1"/>
</dbReference>
<dbReference type="InterPro" id="IPR036890">
    <property type="entry name" value="HATPase_C_sf"/>
</dbReference>